<dbReference type="EC" id="2.7.13.3" evidence="3"/>
<dbReference type="InterPro" id="IPR000160">
    <property type="entry name" value="GGDEF_dom"/>
</dbReference>
<keyword evidence="5" id="KW-0808">Transferase</keyword>
<dbReference type="SUPFAM" id="SSF47384">
    <property type="entry name" value="Homodimeric domain of signal transducing histidine kinase"/>
    <property type="match status" value="1"/>
</dbReference>
<dbReference type="EMBL" id="JAEPWM010000004">
    <property type="protein sequence ID" value="MBK6006824.1"/>
    <property type="molecule type" value="Genomic_DNA"/>
</dbReference>
<dbReference type="PANTHER" id="PTHR43547">
    <property type="entry name" value="TWO-COMPONENT HISTIDINE KINASE"/>
    <property type="match status" value="1"/>
</dbReference>
<protein>
    <recommendedName>
        <fullName evidence="3">histidine kinase</fullName>
        <ecNumber evidence="3">2.7.13.3</ecNumber>
    </recommendedName>
</protein>
<comment type="catalytic activity">
    <reaction evidence="1">
        <text>ATP + protein L-histidine = ADP + protein N-phospho-L-histidine.</text>
        <dbReference type="EC" id="2.7.13.3"/>
    </reaction>
</comment>
<dbReference type="InterPro" id="IPR005467">
    <property type="entry name" value="His_kinase_dom"/>
</dbReference>
<organism evidence="9 10">
    <name type="scientific">Ramlibacter ginsenosidimutans</name>
    <dbReference type="NCBI Taxonomy" id="502333"/>
    <lineage>
        <taxon>Bacteria</taxon>
        <taxon>Pseudomonadati</taxon>
        <taxon>Pseudomonadota</taxon>
        <taxon>Betaproteobacteria</taxon>
        <taxon>Burkholderiales</taxon>
        <taxon>Comamonadaceae</taxon>
        <taxon>Ramlibacter</taxon>
    </lineage>
</organism>
<proteinExistence type="predicted"/>
<evidence type="ECO:0000256" key="6">
    <source>
        <dbReference type="ARBA" id="ARBA00022777"/>
    </source>
</evidence>
<dbReference type="Pfam" id="PF00512">
    <property type="entry name" value="HisKA"/>
    <property type="match status" value="1"/>
</dbReference>
<accession>A0A934TSP3</accession>
<evidence type="ECO:0000256" key="2">
    <source>
        <dbReference type="ARBA" id="ARBA00004429"/>
    </source>
</evidence>
<dbReference type="Gene3D" id="3.30.565.10">
    <property type="entry name" value="Histidine kinase-like ATPase, C-terminal domain"/>
    <property type="match status" value="1"/>
</dbReference>
<evidence type="ECO:0000259" key="8">
    <source>
        <dbReference type="PROSITE" id="PS50887"/>
    </source>
</evidence>
<evidence type="ECO:0000256" key="5">
    <source>
        <dbReference type="ARBA" id="ARBA00022679"/>
    </source>
</evidence>
<evidence type="ECO:0000256" key="4">
    <source>
        <dbReference type="ARBA" id="ARBA00022553"/>
    </source>
</evidence>
<dbReference type="CDD" id="cd00075">
    <property type="entry name" value="HATPase"/>
    <property type="match status" value="1"/>
</dbReference>
<dbReference type="PRINTS" id="PR00344">
    <property type="entry name" value="BCTRLSENSOR"/>
</dbReference>
<dbReference type="InterPro" id="IPR003594">
    <property type="entry name" value="HATPase_dom"/>
</dbReference>
<feature type="domain" description="GGDEF" evidence="8">
    <location>
        <begin position="71"/>
        <end position="204"/>
    </location>
</feature>
<dbReference type="RefSeq" id="WP_201171019.1">
    <property type="nucleotide sequence ID" value="NZ_JAEPWM010000004.1"/>
</dbReference>
<dbReference type="CDD" id="cd01949">
    <property type="entry name" value="GGDEF"/>
    <property type="match status" value="1"/>
</dbReference>
<comment type="subcellular location">
    <subcellularLocation>
        <location evidence="2">Cell inner membrane</location>
        <topology evidence="2">Multi-pass membrane protein</topology>
    </subcellularLocation>
</comment>
<dbReference type="SUPFAM" id="SSF55073">
    <property type="entry name" value="Nucleotide cyclase"/>
    <property type="match status" value="1"/>
</dbReference>
<evidence type="ECO:0000259" key="7">
    <source>
        <dbReference type="PROSITE" id="PS50109"/>
    </source>
</evidence>
<dbReference type="PROSITE" id="PS50109">
    <property type="entry name" value="HIS_KIN"/>
    <property type="match status" value="1"/>
</dbReference>
<feature type="domain" description="Histidine kinase" evidence="7">
    <location>
        <begin position="274"/>
        <end position="492"/>
    </location>
</feature>
<dbReference type="Proteomes" id="UP000630528">
    <property type="component" value="Unassembled WGS sequence"/>
</dbReference>
<evidence type="ECO:0000256" key="1">
    <source>
        <dbReference type="ARBA" id="ARBA00000085"/>
    </source>
</evidence>
<evidence type="ECO:0000313" key="10">
    <source>
        <dbReference type="Proteomes" id="UP000630528"/>
    </source>
</evidence>
<dbReference type="Gene3D" id="1.10.287.130">
    <property type="match status" value="1"/>
</dbReference>
<dbReference type="SMART" id="SM00267">
    <property type="entry name" value="GGDEF"/>
    <property type="match status" value="1"/>
</dbReference>
<dbReference type="SMART" id="SM00388">
    <property type="entry name" value="HisKA"/>
    <property type="match status" value="1"/>
</dbReference>
<dbReference type="PROSITE" id="PS50887">
    <property type="entry name" value="GGDEF"/>
    <property type="match status" value="1"/>
</dbReference>
<dbReference type="Gene3D" id="3.30.70.270">
    <property type="match status" value="1"/>
</dbReference>
<reference evidence="9" key="1">
    <citation type="journal article" date="2012" name="J. Microbiol. Biotechnol.">
        <title>Ramlibacter ginsenosidimutans sp. nov., with ginsenoside-converting activity.</title>
        <authorList>
            <person name="Wang L."/>
            <person name="An D.S."/>
            <person name="Kim S.G."/>
            <person name="Jin F.X."/>
            <person name="Kim S.C."/>
            <person name="Lee S.T."/>
            <person name="Im W.T."/>
        </authorList>
    </citation>
    <scope>NUCLEOTIDE SEQUENCE</scope>
    <source>
        <strain evidence="9">KACC 17527</strain>
    </source>
</reference>
<dbReference type="InterPro" id="IPR036890">
    <property type="entry name" value="HATPase_C_sf"/>
</dbReference>
<evidence type="ECO:0000256" key="3">
    <source>
        <dbReference type="ARBA" id="ARBA00012438"/>
    </source>
</evidence>
<evidence type="ECO:0000313" key="9">
    <source>
        <dbReference type="EMBL" id="MBK6006824.1"/>
    </source>
</evidence>
<sequence>MNAARAAQLLEANEQLVLAVIRAQDEAATAAQALAEVSRCWHLVELAERAAGVILFDRLTHAITLARRSGSRLGLLFVSIDNFKEITDAMGHAVGDQVLTLASQRLNAGVRASDVVTRHGASDFLILLGAISDAADAIAVAESLVAALALPGVVGSASPRLKTSVGISVFPDDGDDPDGLIDRATAAMYRARRRGLGSFFFRGEIPSSARSLELRGQEAAKSSAVGPANAKDAGSQMLQQREANENLLQAALHAHELLEAAELVNRRQLEFMGIVAHELRNPLGPISNAAALLEHATSGASVLRTVKGVIERQVAHISRLVADLLDLTRVSTGKMRLEISRLDIVELIGDVADDSRAAVSARGQSFDVRLPDGAVIINGDRVRLGQVTANLIGNASKYTPQGGAIELSLEVVGRSVVMTVADNGIGITPEALSHVFEPFVQERHATEFDGSGLGIGLALVRELVQGHGGDVAASSAGAGQGSRFTVTLPVLRATE</sequence>
<dbReference type="AlphaFoldDB" id="A0A934TSP3"/>
<dbReference type="FunFam" id="3.30.565.10:FF:000006">
    <property type="entry name" value="Sensor histidine kinase WalK"/>
    <property type="match status" value="1"/>
</dbReference>
<keyword evidence="6" id="KW-0418">Kinase</keyword>
<dbReference type="SMART" id="SM00387">
    <property type="entry name" value="HATPase_c"/>
    <property type="match status" value="1"/>
</dbReference>
<keyword evidence="4" id="KW-0597">Phosphoprotein</keyword>
<dbReference type="InterPro" id="IPR004358">
    <property type="entry name" value="Sig_transdc_His_kin-like_C"/>
</dbReference>
<dbReference type="GO" id="GO:0000155">
    <property type="term" value="F:phosphorelay sensor kinase activity"/>
    <property type="evidence" value="ECO:0007669"/>
    <property type="project" value="InterPro"/>
</dbReference>
<reference evidence="9" key="2">
    <citation type="submission" date="2021-01" db="EMBL/GenBank/DDBJ databases">
        <authorList>
            <person name="Kang M."/>
        </authorList>
    </citation>
    <scope>NUCLEOTIDE SEQUENCE</scope>
    <source>
        <strain evidence="9">KACC 17527</strain>
    </source>
</reference>
<dbReference type="InterPro" id="IPR036097">
    <property type="entry name" value="HisK_dim/P_sf"/>
</dbReference>
<dbReference type="GO" id="GO:0005886">
    <property type="term" value="C:plasma membrane"/>
    <property type="evidence" value="ECO:0007669"/>
    <property type="project" value="UniProtKB-SubCell"/>
</dbReference>
<keyword evidence="10" id="KW-1185">Reference proteome</keyword>
<dbReference type="PANTHER" id="PTHR43547:SF2">
    <property type="entry name" value="HYBRID SIGNAL TRANSDUCTION HISTIDINE KINASE C"/>
    <property type="match status" value="1"/>
</dbReference>
<dbReference type="CDD" id="cd00082">
    <property type="entry name" value="HisKA"/>
    <property type="match status" value="1"/>
</dbReference>
<dbReference type="InterPro" id="IPR043128">
    <property type="entry name" value="Rev_trsase/Diguanyl_cyclase"/>
</dbReference>
<comment type="caution">
    <text evidence="9">The sequence shown here is derived from an EMBL/GenBank/DDBJ whole genome shotgun (WGS) entry which is preliminary data.</text>
</comment>
<dbReference type="SUPFAM" id="SSF55874">
    <property type="entry name" value="ATPase domain of HSP90 chaperone/DNA topoisomerase II/histidine kinase"/>
    <property type="match status" value="1"/>
</dbReference>
<dbReference type="Pfam" id="PF02518">
    <property type="entry name" value="HATPase_c"/>
    <property type="match status" value="1"/>
</dbReference>
<name>A0A934TSP3_9BURK</name>
<dbReference type="Pfam" id="PF00990">
    <property type="entry name" value="GGDEF"/>
    <property type="match status" value="1"/>
</dbReference>
<gene>
    <name evidence="9" type="ORF">JJB11_12050</name>
</gene>
<dbReference type="InterPro" id="IPR029787">
    <property type="entry name" value="Nucleotide_cyclase"/>
</dbReference>
<dbReference type="InterPro" id="IPR003661">
    <property type="entry name" value="HisK_dim/P_dom"/>
</dbReference>
<dbReference type="NCBIfam" id="TIGR00254">
    <property type="entry name" value="GGDEF"/>
    <property type="match status" value="1"/>
</dbReference>